<feature type="domain" description="Nudix hydrolase" evidence="6">
    <location>
        <begin position="1"/>
        <end position="131"/>
    </location>
</feature>
<dbReference type="InterPro" id="IPR000086">
    <property type="entry name" value="NUDIX_hydrolase_dom"/>
</dbReference>
<dbReference type="SUPFAM" id="SSF55811">
    <property type="entry name" value="Nudix"/>
    <property type="match status" value="1"/>
</dbReference>
<dbReference type="GO" id="GO:0035539">
    <property type="term" value="F:8-oxo-7,8-dihydrodeoxyguanosine triphosphate pyrophosphatase activity"/>
    <property type="evidence" value="ECO:0007669"/>
    <property type="project" value="UniProtKB-EC"/>
</dbReference>
<dbReference type="Pfam" id="PF00293">
    <property type="entry name" value="NUDIX"/>
    <property type="match status" value="1"/>
</dbReference>
<organism evidence="7 8">
    <name type="scientific">Paenibacillus lactis</name>
    <dbReference type="NCBI Taxonomy" id="228574"/>
    <lineage>
        <taxon>Bacteria</taxon>
        <taxon>Bacillati</taxon>
        <taxon>Bacillota</taxon>
        <taxon>Bacilli</taxon>
        <taxon>Bacillales</taxon>
        <taxon>Paenibacillaceae</taxon>
        <taxon>Paenibacillus</taxon>
    </lineage>
</organism>
<keyword evidence="5" id="KW-0460">Magnesium</keyword>
<evidence type="ECO:0000259" key="6">
    <source>
        <dbReference type="PROSITE" id="PS51462"/>
    </source>
</evidence>
<dbReference type="EC" id="3.6.1.55" evidence="7"/>
<name>A0ABS4FB59_9BACL</name>
<comment type="cofactor">
    <cofactor evidence="1">
        <name>Mg(2+)</name>
        <dbReference type="ChEBI" id="CHEBI:18420"/>
    </cofactor>
</comment>
<comment type="caution">
    <text evidence="7">The sequence shown here is derived from an EMBL/GenBank/DDBJ whole genome shotgun (WGS) entry which is preliminary data.</text>
</comment>
<comment type="similarity">
    <text evidence="2">Belongs to the Nudix hydrolase family.</text>
</comment>
<dbReference type="PROSITE" id="PS00893">
    <property type="entry name" value="NUDIX_BOX"/>
    <property type="match status" value="1"/>
</dbReference>
<evidence type="ECO:0000256" key="4">
    <source>
        <dbReference type="ARBA" id="ARBA00022801"/>
    </source>
</evidence>
<dbReference type="InterPro" id="IPR015797">
    <property type="entry name" value="NUDIX_hydrolase-like_dom_sf"/>
</dbReference>
<dbReference type="PANTHER" id="PTHR43758">
    <property type="entry name" value="7,8-DIHYDRO-8-OXOGUANINE TRIPHOSPHATASE"/>
    <property type="match status" value="1"/>
</dbReference>
<sequence>MRNEVSLYTMCMVQDGTKVLLLNRPDSKGFPGYIAPGGKVDFPESIVNGAIREVREETGLIVKDIVYKGLEESCEPNSGHRYMVFNYLATSFEGELLEQPPEGELVWVEIEDALKLPMQDWFKRRFPLFFQDGTFELSEIWDEKNDRVLEETARYYPARLPQEAGYSGS</sequence>
<evidence type="ECO:0000256" key="2">
    <source>
        <dbReference type="ARBA" id="ARBA00005582"/>
    </source>
</evidence>
<dbReference type="CDD" id="cd18875">
    <property type="entry name" value="NUDIX_Hydrolase"/>
    <property type="match status" value="1"/>
</dbReference>
<evidence type="ECO:0000256" key="1">
    <source>
        <dbReference type="ARBA" id="ARBA00001946"/>
    </source>
</evidence>
<evidence type="ECO:0000313" key="8">
    <source>
        <dbReference type="Proteomes" id="UP000706926"/>
    </source>
</evidence>
<evidence type="ECO:0000256" key="3">
    <source>
        <dbReference type="ARBA" id="ARBA00022723"/>
    </source>
</evidence>
<proteinExistence type="inferred from homology"/>
<dbReference type="PANTHER" id="PTHR43758:SF2">
    <property type="entry name" value="OXIDIZED PURINE NUCLEOSIDE TRIPHOSPHATE HYDROLASE"/>
    <property type="match status" value="1"/>
</dbReference>
<dbReference type="EMBL" id="JAGGKI010000005">
    <property type="protein sequence ID" value="MBP1893282.1"/>
    <property type="molecule type" value="Genomic_DNA"/>
</dbReference>
<accession>A0ABS4FB59</accession>
<gene>
    <name evidence="7" type="ORF">J2Z18_002384</name>
</gene>
<reference evidence="7 8" key="1">
    <citation type="submission" date="2021-03" db="EMBL/GenBank/DDBJ databases">
        <title>Genomic Encyclopedia of Type Strains, Phase IV (KMG-IV): sequencing the most valuable type-strain genomes for metagenomic binning, comparative biology and taxonomic classification.</title>
        <authorList>
            <person name="Goeker M."/>
        </authorList>
    </citation>
    <scope>NUCLEOTIDE SEQUENCE [LARGE SCALE GENOMIC DNA]</scope>
    <source>
        <strain evidence="7 8">DSM 15596</strain>
    </source>
</reference>
<dbReference type="Gene3D" id="3.90.79.10">
    <property type="entry name" value="Nucleoside Triphosphate Pyrophosphohydrolase"/>
    <property type="match status" value="1"/>
</dbReference>
<evidence type="ECO:0000313" key="7">
    <source>
        <dbReference type="EMBL" id="MBP1893282.1"/>
    </source>
</evidence>
<protein>
    <submittedName>
        <fullName evidence="7">8-oxo-dGTP diphosphatase</fullName>
        <ecNumber evidence="7">3.6.1.55</ecNumber>
    </submittedName>
</protein>
<evidence type="ECO:0000256" key="5">
    <source>
        <dbReference type="ARBA" id="ARBA00022842"/>
    </source>
</evidence>
<dbReference type="PROSITE" id="PS51462">
    <property type="entry name" value="NUDIX"/>
    <property type="match status" value="1"/>
</dbReference>
<dbReference type="Proteomes" id="UP000706926">
    <property type="component" value="Unassembled WGS sequence"/>
</dbReference>
<keyword evidence="3" id="KW-0479">Metal-binding</keyword>
<dbReference type="InterPro" id="IPR020084">
    <property type="entry name" value="NUDIX_hydrolase_CS"/>
</dbReference>
<keyword evidence="8" id="KW-1185">Reference proteome</keyword>
<keyword evidence="4 7" id="KW-0378">Hydrolase</keyword>